<proteinExistence type="predicted"/>
<evidence type="ECO:0000313" key="2">
    <source>
        <dbReference type="Proteomes" id="UP000240971"/>
    </source>
</evidence>
<dbReference type="Gene3D" id="3.20.20.70">
    <property type="entry name" value="Aldolase class I"/>
    <property type="match status" value="1"/>
</dbReference>
<comment type="caution">
    <text evidence="1">The sequence shown here is derived from an EMBL/GenBank/DDBJ whole genome shotgun (WGS) entry which is preliminary data.</text>
</comment>
<evidence type="ECO:0000313" key="1">
    <source>
        <dbReference type="EMBL" id="PSL43891.1"/>
    </source>
</evidence>
<accession>A0A2P8HCQ5</accession>
<protein>
    <submittedName>
        <fullName evidence="1">Hyaluronidase</fullName>
    </submittedName>
</protein>
<dbReference type="Proteomes" id="UP000240971">
    <property type="component" value="Unassembled WGS sequence"/>
</dbReference>
<reference evidence="1 2" key="1">
    <citation type="submission" date="2018-03" db="EMBL/GenBank/DDBJ databases">
        <title>Genomic Encyclopedia of Archaeal and Bacterial Type Strains, Phase II (KMG-II): from individual species to whole genera.</title>
        <authorList>
            <person name="Goeker M."/>
        </authorList>
    </citation>
    <scope>NUCLEOTIDE SEQUENCE [LARGE SCALE GENOMIC DNA]</scope>
    <source>
        <strain evidence="1 2">DSM 24859</strain>
    </source>
</reference>
<organism evidence="1 2">
    <name type="scientific">Chitinophaga niastensis</name>
    <dbReference type="NCBI Taxonomy" id="536980"/>
    <lineage>
        <taxon>Bacteria</taxon>
        <taxon>Pseudomonadati</taxon>
        <taxon>Bacteroidota</taxon>
        <taxon>Chitinophagia</taxon>
        <taxon>Chitinophagales</taxon>
        <taxon>Chitinophagaceae</taxon>
        <taxon>Chitinophaga</taxon>
    </lineage>
</organism>
<dbReference type="AlphaFoldDB" id="A0A2P8HCQ5"/>
<dbReference type="OrthoDB" id="9086561at2"/>
<dbReference type="InterPro" id="IPR013785">
    <property type="entry name" value="Aldolase_TIM"/>
</dbReference>
<gene>
    <name evidence="1" type="ORF">CLV51_107203</name>
</gene>
<dbReference type="EMBL" id="PYAW01000007">
    <property type="protein sequence ID" value="PSL43891.1"/>
    <property type="molecule type" value="Genomic_DNA"/>
</dbReference>
<sequence length="285" mass="32320">MNKRSISLLFTMLMMAGCSKSNNTPQPQPGGHSFLIFDGIHYANKPDLQPEGLLPLNLVYANRLVSPNPADNTQFLPDTVKIKAVATQYLTQPNVPVTLDIESWSYATNALPATISKFKQVVNTFKNINPAVKLGFYGVVPNDRYDWNNIQPVGGSNYLQWQRLNDAMIPVAQSVDLFFPAVYTFDTDTTAWKQFTAASIREARRYAPGKPVYAYIWPQYHDGTPLSLQFVDPVIWRCELETLYQLADGCVIWSGNKGVNGTIQWSNDMPWWQETRNFIARHQLH</sequence>
<dbReference type="RefSeq" id="WP_106530858.1">
    <property type="nucleotide sequence ID" value="NZ_PYAW01000007.1"/>
</dbReference>
<dbReference type="PROSITE" id="PS51257">
    <property type="entry name" value="PROKAR_LIPOPROTEIN"/>
    <property type="match status" value="1"/>
</dbReference>
<name>A0A2P8HCQ5_CHINA</name>
<keyword evidence="2" id="KW-1185">Reference proteome</keyword>